<dbReference type="Gene3D" id="3.40.50.200">
    <property type="entry name" value="Peptidase S8/S53 domain"/>
    <property type="match status" value="1"/>
</dbReference>
<dbReference type="Proteomes" id="UP001629392">
    <property type="component" value="Unassembled WGS sequence"/>
</dbReference>
<evidence type="ECO:0000259" key="1">
    <source>
        <dbReference type="Pfam" id="PF00082"/>
    </source>
</evidence>
<dbReference type="InterPro" id="IPR036852">
    <property type="entry name" value="Peptidase_S8/S53_dom_sf"/>
</dbReference>
<dbReference type="InterPro" id="IPR000209">
    <property type="entry name" value="Peptidase_S8/S53_dom"/>
</dbReference>
<keyword evidence="3" id="KW-1185">Reference proteome</keyword>
<sequence>MAHNPVQIVLNAQDYVRKADVNPGGSIKDFYAGRNADFVDHRDNLQAQVLGLREAAQNIGAGDVFYAHVELQADAWAKSHRPIKKIFPPSQQVYVGGGKLGSMVVELTPNDIPRIAATVASAEAEVADVANKEGEIKPKPTRTRGEVGAIKSIRPYGVADRRGFSLDVASRWLADPRTGGAYYVETFVSPKSIESRSSRPLKLRGEQALARFEQRLAALNLPIEISRVADEWIHASIYVVKISPAVAGDANRARAVHAALLGLLDNEPVVKAILLPPILQASRAGGEPAAVPVLPAPEEGRSYPVVGIVDSGITGIPTVGAWSAGSIDFLDMVGQDVSHGSFIAGLVCASDVLNPDAIFGEGRCKFFDLGLHPTAAGTYEDYYPRGFIDFLEQLDAEIPAAKAHGVRIFNMSLAVTTPVQHDGYSVFANMLDEIADKHDILFVLPSGNLDGALARPAWPTESNDALAMLAGYRFQGQDGIFQPADSIRALVIGALDPRNPDGKFVPSQYTRRGPGPALGVKPDLAHVGGRFHQHSGLCSISPDGAGVQSCGTSYASPLAAKTVAAVNHAIEGGISREALSALIVHHAEIPDGLNDENLKPVVKDFVGHGMPRAAAETLLVEDHEITMVFNGVLKNAQELRFQFAWPASLVDEDGGCSGKVKLTLVYRPPIDRAFGGEFVRINLDTYLRQEVVNPKTKTASFKGRLKGDGMRRFEKELVQHGAKWWPVKVLADEFEGVGHSSQWRLVIDPLARSNCTVPEEGIPFSAILTIASPDSVTPIFNEMRQQLQNSGAQISDIRTALRPRVR</sequence>
<accession>A0ABW9EC87</accession>
<dbReference type="InterPro" id="IPR034074">
    <property type="entry name" value="Y4bN_pept_dom"/>
</dbReference>
<gene>
    <name evidence="2" type="ORF">PQQ73_06300</name>
</gene>
<dbReference type="Pfam" id="PF00082">
    <property type="entry name" value="Peptidase_S8"/>
    <property type="match status" value="1"/>
</dbReference>
<evidence type="ECO:0000313" key="2">
    <source>
        <dbReference type="EMBL" id="MFM0715935.1"/>
    </source>
</evidence>
<feature type="domain" description="Peptidase S8/S53" evidence="1">
    <location>
        <begin position="336"/>
        <end position="609"/>
    </location>
</feature>
<evidence type="ECO:0000313" key="3">
    <source>
        <dbReference type="Proteomes" id="UP001629392"/>
    </source>
</evidence>
<dbReference type="RefSeq" id="WP_408152478.1">
    <property type="nucleotide sequence ID" value="NZ_JAQQCL010000003.1"/>
</dbReference>
<dbReference type="CDD" id="cd04847">
    <property type="entry name" value="Peptidases_S8_Subtilisin_like_2"/>
    <property type="match status" value="1"/>
</dbReference>
<dbReference type="EMBL" id="JAQQCL010000003">
    <property type="protein sequence ID" value="MFM0715935.1"/>
    <property type="molecule type" value="Genomic_DNA"/>
</dbReference>
<proteinExistence type="predicted"/>
<comment type="caution">
    <text evidence="2">The sequence shown here is derived from an EMBL/GenBank/DDBJ whole genome shotgun (WGS) entry which is preliminary data.</text>
</comment>
<protein>
    <submittedName>
        <fullName evidence="2">S8 family peptidase</fullName>
    </submittedName>
</protein>
<reference evidence="2 3" key="1">
    <citation type="journal article" date="2024" name="Chem. Sci.">
        <title>Discovery of megapolipeptins by genome mining of a Burkholderiales bacteria collection.</title>
        <authorList>
            <person name="Paulo B.S."/>
            <person name="Recchia M.J.J."/>
            <person name="Lee S."/>
            <person name="Fergusson C.H."/>
            <person name="Romanowski S.B."/>
            <person name="Hernandez A."/>
            <person name="Krull N."/>
            <person name="Liu D.Y."/>
            <person name="Cavanagh H."/>
            <person name="Bos A."/>
            <person name="Gray C.A."/>
            <person name="Murphy B.T."/>
            <person name="Linington R.G."/>
            <person name="Eustaquio A.S."/>
        </authorList>
    </citation>
    <scope>NUCLEOTIDE SEQUENCE [LARGE SCALE GENOMIC DNA]</scope>
    <source>
        <strain evidence="2 3">RL17-350-BIC-E</strain>
    </source>
</reference>
<organism evidence="2 3">
    <name type="scientific">Paraburkholderia strydomiana</name>
    <dbReference type="NCBI Taxonomy" id="1245417"/>
    <lineage>
        <taxon>Bacteria</taxon>
        <taxon>Pseudomonadati</taxon>
        <taxon>Pseudomonadota</taxon>
        <taxon>Betaproteobacteria</taxon>
        <taxon>Burkholderiales</taxon>
        <taxon>Burkholderiaceae</taxon>
        <taxon>Paraburkholderia</taxon>
    </lineage>
</organism>
<name>A0ABW9EC87_9BURK</name>
<dbReference type="SUPFAM" id="SSF52743">
    <property type="entry name" value="Subtilisin-like"/>
    <property type="match status" value="1"/>
</dbReference>